<keyword evidence="2" id="KW-0732">Signal</keyword>
<evidence type="ECO:0000313" key="3">
    <source>
        <dbReference type="EMBL" id="GBG29378.1"/>
    </source>
</evidence>
<name>A0A2R5GI26_9STRA</name>
<reference evidence="3 4" key="1">
    <citation type="submission" date="2017-12" db="EMBL/GenBank/DDBJ databases">
        <title>Sequencing, de novo assembly and annotation of complete genome of a new Thraustochytrid species, strain FCC1311.</title>
        <authorList>
            <person name="Sedici K."/>
            <person name="Godart F."/>
            <person name="Aiese Cigliano R."/>
            <person name="Sanseverino W."/>
            <person name="Barakat M."/>
            <person name="Ortet P."/>
            <person name="Marechal E."/>
            <person name="Cagnac O."/>
            <person name="Amato A."/>
        </authorList>
    </citation>
    <scope>NUCLEOTIDE SEQUENCE [LARGE SCALE GENOMIC DNA]</scope>
</reference>
<dbReference type="InParanoid" id="A0A2R5GI26"/>
<feature type="compositionally biased region" description="Low complexity" evidence="1">
    <location>
        <begin position="99"/>
        <end position="112"/>
    </location>
</feature>
<dbReference type="Proteomes" id="UP000241890">
    <property type="component" value="Unassembled WGS sequence"/>
</dbReference>
<dbReference type="AlphaFoldDB" id="A0A2R5GI26"/>
<evidence type="ECO:0000256" key="1">
    <source>
        <dbReference type="SAM" id="MobiDB-lite"/>
    </source>
</evidence>
<dbReference type="EMBL" id="BEYU01000056">
    <property type="protein sequence ID" value="GBG29378.1"/>
    <property type="molecule type" value="Genomic_DNA"/>
</dbReference>
<protein>
    <recommendedName>
        <fullName evidence="5">von Hippel-Lindau disease tumour suppressor beta domain-containing protein</fullName>
    </recommendedName>
</protein>
<sequence length="230" mass="25972">MMRGRVWTLAFVVCAAAWARALGSMSSPSVICNFDASWSRFVLRHPDSGARVRALQRTGPGDEDHQGIDMNVERLDPNKKLNQGRQHHSGEKGTSKAQQQMPSSRPRISSSMEGRFVRSSVKLPKTIPASALVWTSIDGAVHFVRVESRTKKFAYHWFEYHGNKLFAHFVETDMMKEPELRASLWDPARTMWIVLAPGQARWVSQDDPVEVHQSLPNLLFKGTFLDNGKA</sequence>
<keyword evidence="4" id="KW-1185">Reference proteome</keyword>
<feature type="region of interest" description="Disordered" evidence="1">
    <location>
        <begin position="74"/>
        <end position="113"/>
    </location>
</feature>
<feature type="chain" id="PRO_5015322553" description="von Hippel-Lindau disease tumour suppressor beta domain-containing protein" evidence="2">
    <location>
        <begin position="24"/>
        <end position="230"/>
    </location>
</feature>
<feature type="signal peptide" evidence="2">
    <location>
        <begin position="1"/>
        <end position="23"/>
    </location>
</feature>
<accession>A0A2R5GI26</accession>
<evidence type="ECO:0000256" key="2">
    <source>
        <dbReference type="SAM" id="SignalP"/>
    </source>
</evidence>
<gene>
    <name evidence="3" type="ORF">FCC1311_056002</name>
</gene>
<organism evidence="3 4">
    <name type="scientific">Hondaea fermentalgiana</name>
    <dbReference type="NCBI Taxonomy" id="2315210"/>
    <lineage>
        <taxon>Eukaryota</taxon>
        <taxon>Sar</taxon>
        <taxon>Stramenopiles</taxon>
        <taxon>Bigyra</taxon>
        <taxon>Labyrinthulomycetes</taxon>
        <taxon>Thraustochytrida</taxon>
        <taxon>Thraustochytriidae</taxon>
        <taxon>Hondaea</taxon>
    </lineage>
</organism>
<comment type="caution">
    <text evidence="3">The sequence shown here is derived from an EMBL/GenBank/DDBJ whole genome shotgun (WGS) entry which is preliminary data.</text>
</comment>
<proteinExistence type="predicted"/>
<evidence type="ECO:0008006" key="5">
    <source>
        <dbReference type="Google" id="ProtNLM"/>
    </source>
</evidence>
<evidence type="ECO:0000313" key="4">
    <source>
        <dbReference type="Proteomes" id="UP000241890"/>
    </source>
</evidence>